<protein>
    <submittedName>
        <fullName evidence="2">Uncharacterized protein</fullName>
    </submittedName>
</protein>
<organism evidence="2 3">
    <name type="scientific">Saccharothrix longispora</name>
    <dbReference type="NCBI Taxonomy" id="33920"/>
    <lineage>
        <taxon>Bacteria</taxon>
        <taxon>Bacillati</taxon>
        <taxon>Actinomycetota</taxon>
        <taxon>Actinomycetes</taxon>
        <taxon>Pseudonocardiales</taxon>
        <taxon>Pseudonocardiaceae</taxon>
        <taxon>Saccharothrix</taxon>
    </lineage>
</organism>
<feature type="compositionally biased region" description="Basic and acidic residues" evidence="1">
    <location>
        <begin position="11"/>
        <end position="27"/>
    </location>
</feature>
<evidence type="ECO:0000313" key="3">
    <source>
        <dbReference type="Proteomes" id="UP001268819"/>
    </source>
</evidence>
<sequence>MTADGPGVPEKSQEPADAHDHWFDEATRGTPGLTITR</sequence>
<evidence type="ECO:0000256" key="1">
    <source>
        <dbReference type="SAM" id="MobiDB-lite"/>
    </source>
</evidence>
<keyword evidence="3" id="KW-1185">Reference proteome</keyword>
<comment type="caution">
    <text evidence="2">The sequence shown here is derived from an EMBL/GenBank/DDBJ whole genome shotgun (WGS) entry which is preliminary data.</text>
</comment>
<feature type="region of interest" description="Disordered" evidence="1">
    <location>
        <begin position="1"/>
        <end position="37"/>
    </location>
</feature>
<accession>A0ABU1PS27</accession>
<dbReference type="Proteomes" id="UP001268819">
    <property type="component" value="Unassembled WGS sequence"/>
</dbReference>
<reference evidence="2 3" key="1">
    <citation type="submission" date="2023-07" db="EMBL/GenBank/DDBJ databases">
        <title>Sequencing the genomes of 1000 actinobacteria strains.</title>
        <authorList>
            <person name="Klenk H.-P."/>
        </authorList>
    </citation>
    <scope>NUCLEOTIDE SEQUENCE [LARGE SCALE GENOMIC DNA]</scope>
    <source>
        <strain evidence="2 3">DSM 43749</strain>
    </source>
</reference>
<evidence type="ECO:0000313" key="2">
    <source>
        <dbReference type="EMBL" id="MDR6593447.1"/>
    </source>
</evidence>
<name>A0ABU1PS27_9PSEU</name>
<gene>
    <name evidence="2" type="ORF">J2S66_001831</name>
</gene>
<dbReference type="EMBL" id="JAVDSG010000001">
    <property type="protein sequence ID" value="MDR6593447.1"/>
    <property type="molecule type" value="Genomic_DNA"/>
</dbReference>
<proteinExistence type="predicted"/>